<feature type="domain" description="Sulfatase N-terminal" evidence="8">
    <location>
        <begin position="21"/>
        <end position="323"/>
    </location>
</feature>
<evidence type="ECO:0000313" key="10">
    <source>
        <dbReference type="Proteomes" id="UP001597297"/>
    </source>
</evidence>
<keyword evidence="5" id="KW-0378">Hydrolase</keyword>
<proteinExistence type="inferred from homology"/>
<evidence type="ECO:0000256" key="7">
    <source>
        <dbReference type="SAM" id="MobiDB-lite"/>
    </source>
</evidence>
<keyword evidence="4" id="KW-0732">Signal</keyword>
<evidence type="ECO:0000256" key="1">
    <source>
        <dbReference type="ARBA" id="ARBA00001913"/>
    </source>
</evidence>
<comment type="similarity">
    <text evidence="2">Belongs to the sulfatase family.</text>
</comment>
<dbReference type="InterPro" id="IPR000917">
    <property type="entry name" value="Sulfatase_N"/>
</dbReference>
<evidence type="ECO:0000256" key="6">
    <source>
        <dbReference type="ARBA" id="ARBA00022837"/>
    </source>
</evidence>
<dbReference type="Pfam" id="PF00884">
    <property type="entry name" value="Sulfatase"/>
    <property type="match status" value="1"/>
</dbReference>
<dbReference type="InterPro" id="IPR017850">
    <property type="entry name" value="Alkaline_phosphatase_core_sf"/>
</dbReference>
<dbReference type="Proteomes" id="UP001597297">
    <property type="component" value="Unassembled WGS sequence"/>
</dbReference>
<comment type="cofactor">
    <cofactor evidence="1">
        <name>Ca(2+)</name>
        <dbReference type="ChEBI" id="CHEBI:29108"/>
    </cofactor>
</comment>
<protein>
    <submittedName>
        <fullName evidence="9">Sulfatase-like hydrolase/transferase</fullName>
    </submittedName>
</protein>
<reference evidence="10" key="1">
    <citation type="journal article" date="2019" name="Int. J. Syst. Evol. Microbiol.">
        <title>The Global Catalogue of Microorganisms (GCM) 10K type strain sequencing project: providing services to taxonomists for standard genome sequencing and annotation.</title>
        <authorList>
            <consortium name="The Broad Institute Genomics Platform"/>
            <consortium name="The Broad Institute Genome Sequencing Center for Infectious Disease"/>
            <person name="Wu L."/>
            <person name="Ma J."/>
        </authorList>
    </citation>
    <scope>NUCLEOTIDE SEQUENCE [LARGE SCALE GENOMIC DNA]</scope>
    <source>
        <strain evidence="10">JCM 16545</strain>
    </source>
</reference>
<accession>A0ABW5E0B9</accession>
<evidence type="ECO:0000256" key="3">
    <source>
        <dbReference type="ARBA" id="ARBA00022723"/>
    </source>
</evidence>
<dbReference type="PANTHER" id="PTHR42693">
    <property type="entry name" value="ARYLSULFATASE FAMILY MEMBER"/>
    <property type="match status" value="1"/>
</dbReference>
<evidence type="ECO:0000256" key="2">
    <source>
        <dbReference type="ARBA" id="ARBA00008779"/>
    </source>
</evidence>
<keyword evidence="3" id="KW-0479">Metal-binding</keyword>
<dbReference type="Gene3D" id="3.30.1120.10">
    <property type="match status" value="1"/>
</dbReference>
<keyword evidence="10" id="KW-1185">Reference proteome</keyword>
<name>A0ABW5E0B9_9BACT</name>
<dbReference type="InterPro" id="IPR050738">
    <property type="entry name" value="Sulfatase"/>
</dbReference>
<dbReference type="PANTHER" id="PTHR42693:SF42">
    <property type="entry name" value="ARYLSULFATASE G"/>
    <property type="match status" value="1"/>
</dbReference>
<evidence type="ECO:0000256" key="5">
    <source>
        <dbReference type="ARBA" id="ARBA00022801"/>
    </source>
</evidence>
<evidence type="ECO:0000256" key="4">
    <source>
        <dbReference type="ARBA" id="ARBA00022729"/>
    </source>
</evidence>
<organism evidence="9 10">
    <name type="scientific">Rubritalea spongiae</name>
    <dbReference type="NCBI Taxonomy" id="430797"/>
    <lineage>
        <taxon>Bacteria</taxon>
        <taxon>Pseudomonadati</taxon>
        <taxon>Verrucomicrobiota</taxon>
        <taxon>Verrucomicrobiia</taxon>
        <taxon>Verrucomicrobiales</taxon>
        <taxon>Rubritaleaceae</taxon>
        <taxon>Rubritalea</taxon>
    </lineage>
</organism>
<dbReference type="SUPFAM" id="SSF53649">
    <property type="entry name" value="Alkaline phosphatase-like"/>
    <property type="match status" value="1"/>
</dbReference>
<dbReference type="EMBL" id="JBHUJC010000018">
    <property type="protein sequence ID" value="MFD2275948.1"/>
    <property type="molecule type" value="Genomic_DNA"/>
</dbReference>
<gene>
    <name evidence="9" type="ORF">ACFSQZ_05665</name>
</gene>
<dbReference type="PROSITE" id="PS00523">
    <property type="entry name" value="SULFATASE_1"/>
    <property type="match status" value="1"/>
</dbReference>
<evidence type="ECO:0000313" key="9">
    <source>
        <dbReference type="EMBL" id="MFD2275948.1"/>
    </source>
</evidence>
<dbReference type="InterPro" id="IPR024607">
    <property type="entry name" value="Sulfatase_CS"/>
</dbReference>
<keyword evidence="6" id="KW-0106">Calcium</keyword>
<feature type="region of interest" description="Disordered" evidence="7">
    <location>
        <begin position="421"/>
        <end position="448"/>
    </location>
</feature>
<dbReference type="RefSeq" id="WP_377095465.1">
    <property type="nucleotide sequence ID" value="NZ_JBHSJM010000001.1"/>
</dbReference>
<dbReference type="Gene3D" id="3.40.720.10">
    <property type="entry name" value="Alkaline Phosphatase, subunit A"/>
    <property type="match status" value="1"/>
</dbReference>
<sequence length="448" mass="49397">MRHFLLLSILCIQQALAKQQPNIILLLSDDQHWDATSVPMHPDFPSSSKKHQTPNLEKLALQGMRFSAAYSPAPVCAPTRVSILTGKSPAALHWCKASPVVKSSENTKYLASPSAKNIKDPTFASQLQKAGYKTAHFGKWHIGGGGPEAHGFDVSDGDIGNEQSSKFKDPNPVDIVGMTNRAKSFINSTVESPFYLQMSYLALHSPENASQKNKDKFAKLLPNDKERSVQRIALTADLDSGVGTLIDFLKEKQLLENTYIIYMADNGANSRTSNLRGGKGSLYEGGIRIPFIIVGPNIPANSWSHTPISGIDFFPTFCKLAGAGSLPDKLEGSDITPLFNKQLIKRSAPLLFHFPHYQKSPPQSALIAGNYKILYDYESQHTSLYNIHLDPAESNDLSTKNPEFAHQLKQQLFSQLTNINAAIPQPNPNFDPSKPTPNFDPRKPRHSK</sequence>
<evidence type="ECO:0000259" key="8">
    <source>
        <dbReference type="Pfam" id="PF00884"/>
    </source>
</evidence>
<comment type="caution">
    <text evidence="9">The sequence shown here is derived from an EMBL/GenBank/DDBJ whole genome shotgun (WGS) entry which is preliminary data.</text>
</comment>